<feature type="transmembrane region" description="Helical" evidence="1">
    <location>
        <begin position="133"/>
        <end position="153"/>
    </location>
</feature>
<dbReference type="RefSeq" id="WP_263123566.1">
    <property type="nucleotide sequence ID" value="NZ_CP106753.1"/>
</dbReference>
<evidence type="ECO:0000256" key="1">
    <source>
        <dbReference type="SAM" id="Phobius"/>
    </source>
</evidence>
<protein>
    <submittedName>
        <fullName evidence="2">DUF2243 domain-containing protein</fullName>
    </submittedName>
</protein>
<keyword evidence="3" id="KW-1185">Reference proteome</keyword>
<keyword evidence="1" id="KW-0812">Transmembrane</keyword>
<feature type="transmembrane region" description="Helical" evidence="1">
    <location>
        <begin position="60"/>
        <end position="82"/>
    </location>
</feature>
<organism evidence="2 3">
    <name type="scientific">Chitiniphilus purpureus</name>
    <dbReference type="NCBI Taxonomy" id="2981137"/>
    <lineage>
        <taxon>Bacteria</taxon>
        <taxon>Pseudomonadati</taxon>
        <taxon>Pseudomonadota</taxon>
        <taxon>Betaproteobacteria</taxon>
        <taxon>Neisseriales</taxon>
        <taxon>Chitinibacteraceae</taxon>
        <taxon>Chitiniphilus</taxon>
    </lineage>
</organism>
<feature type="transmembrane region" description="Helical" evidence="1">
    <location>
        <begin position="102"/>
        <end position="121"/>
    </location>
</feature>
<proteinExistence type="predicted"/>
<dbReference type="Pfam" id="PF10002">
    <property type="entry name" value="DUF2243"/>
    <property type="match status" value="1"/>
</dbReference>
<gene>
    <name evidence="2" type="ORF">N8I74_13200</name>
</gene>
<accession>A0ABY6DJQ6</accession>
<dbReference type="InterPro" id="IPR018719">
    <property type="entry name" value="DUF2243_membrane"/>
</dbReference>
<name>A0ABY6DJQ6_9NEIS</name>
<feature type="transmembrane region" description="Helical" evidence="1">
    <location>
        <begin position="20"/>
        <end position="39"/>
    </location>
</feature>
<feature type="transmembrane region" description="Helical" evidence="1">
    <location>
        <begin position="168"/>
        <end position="186"/>
    </location>
</feature>
<evidence type="ECO:0000313" key="2">
    <source>
        <dbReference type="EMBL" id="UXY14267.1"/>
    </source>
</evidence>
<dbReference type="EMBL" id="CP106753">
    <property type="protein sequence ID" value="UXY14267.1"/>
    <property type="molecule type" value="Genomic_DNA"/>
</dbReference>
<dbReference type="Proteomes" id="UP001061302">
    <property type="component" value="Chromosome"/>
</dbReference>
<reference evidence="2" key="1">
    <citation type="submission" date="2022-10" db="EMBL/GenBank/DDBJ databases">
        <title>Chitiniphilus purpureus sp. nov., a novel chitin-degrading bacterium isolated from crawfish pond sediment.</title>
        <authorList>
            <person name="Li K."/>
        </authorList>
    </citation>
    <scope>NUCLEOTIDE SEQUENCE</scope>
    <source>
        <strain evidence="2">CD1</strain>
    </source>
</reference>
<keyword evidence="1" id="KW-0472">Membrane</keyword>
<keyword evidence="1" id="KW-1133">Transmembrane helix</keyword>
<sequence>MAPTIRPGFADARRLTQAGWLLGLSLGGFFDGILLHQILQWHHLLSAVTRAPFGDLRMQVLADGVFHAAMYAVAIAGLVRLWQAVPGLVMPGARRRLLGSVLLGFGAWHIADAVLSHWWLGLHRVRMDSEVPLFWDLLWFAVFGLVVTGWGVWLRRHPGGGNVPPRSGALLCTVLVLVCGAIAALPPPDARMVLVMFRPGAGAAGALAAIEAADARIAWASRDGMVWALQLPAPGQHAVLYRHGAMLVSYSLLPNGCFAWSRR</sequence>
<evidence type="ECO:0000313" key="3">
    <source>
        <dbReference type="Proteomes" id="UP001061302"/>
    </source>
</evidence>